<gene>
    <name evidence="1" type="ORF">CEXT_773991</name>
</gene>
<evidence type="ECO:0000313" key="2">
    <source>
        <dbReference type="Proteomes" id="UP001054945"/>
    </source>
</evidence>
<dbReference type="EMBL" id="BPLR01007947">
    <property type="protein sequence ID" value="GIY20908.1"/>
    <property type="molecule type" value="Genomic_DNA"/>
</dbReference>
<accession>A0AAV4RG01</accession>
<protein>
    <submittedName>
        <fullName evidence="1">Uncharacterized protein</fullName>
    </submittedName>
</protein>
<reference evidence="1 2" key="1">
    <citation type="submission" date="2021-06" db="EMBL/GenBank/DDBJ databases">
        <title>Caerostris extrusa draft genome.</title>
        <authorList>
            <person name="Kono N."/>
            <person name="Arakawa K."/>
        </authorList>
    </citation>
    <scope>NUCLEOTIDE SEQUENCE [LARGE SCALE GENOMIC DNA]</scope>
</reference>
<organism evidence="1 2">
    <name type="scientific">Caerostris extrusa</name>
    <name type="common">Bark spider</name>
    <name type="synonym">Caerostris bankana</name>
    <dbReference type="NCBI Taxonomy" id="172846"/>
    <lineage>
        <taxon>Eukaryota</taxon>
        <taxon>Metazoa</taxon>
        <taxon>Ecdysozoa</taxon>
        <taxon>Arthropoda</taxon>
        <taxon>Chelicerata</taxon>
        <taxon>Arachnida</taxon>
        <taxon>Araneae</taxon>
        <taxon>Araneomorphae</taxon>
        <taxon>Entelegynae</taxon>
        <taxon>Araneoidea</taxon>
        <taxon>Araneidae</taxon>
        <taxon>Caerostris</taxon>
    </lineage>
</organism>
<sequence length="126" mass="14677">MKKGFHLCLKDIHHGDIAFFPTFIIKPAVKKRKLLKCLPSMELRIRIRIILKFHIFCFLEWCMVKKIETESGYSLQPSEDNSAIMNQNPKFCEAWNPNPDVDAPLPVAEPCFLPGFQQTFGREIQR</sequence>
<name>A0AAV4RG01_CAEEX</name>
<keyword evidence="2" id="KW-1185">Reference proteome</keyword>
<evidence type="ECO:0000313" key="1">
    <source>
        <dbReference type="EMBL" id="GIY20908.1"/>
    </source>
</evidence>
<proteinExistence type="predicted"/>
<comment type="caution">
    <text evidence="1">The sequence shown here is derived from an EMBL/GenBank/DDBJ whole genome shotgun (WGS) entry which is preliminary data.</text>
</comment>
<dbReference type="AlphaFoldDB" id="A0AAV4RG01"/>
<dbReference type="Proteomes" id="UP001054945">
    <property type="component" value="Unassembled WGS sequence"/>
</dbReference>